<feature type="transmembrane region" description="Helical" evidence="1">
    <location>
        <begin position="20"/>
        <end position="38"/>
    </location>
</feature>
<feature type="transmembrane region" description="Helical" evidence="1">
    <location>
        <begin position="596"/>
        <end position="614"/>
    </location>
</feature>
<feature type="transmembrane region" description="Helical" evidence="1">
    <location>
        <begin position="115"/>
        <end position="137"/>
    </location>
</feature>
<feature type="transmembrane region" description="Helical" evidence="1">
    <location>
        <begin position="406"/>
        <end position="425"/>
    </location>
</feature>
<feature type="transmembrane region" description="Helical" evidence="1">
    <location>
        <begin position="479"/>
        <end position="496"/>
    </location>
</feature>
<proteinExistence type="predicted"/>
<dbReference type="AlphaFoldDB" id="A0A2V2NC00"/>
<evidence type="ECO:0008006" key="4">
    <source>
        <dbReference type="Google" id="ProtNLM"/>
    </source>
</evidence>
<feature type="transmembrane region" description="Helical" evidence="1">
    <location>
        <begin position="211"/>
        <end position="228"/>
    </location>
</feature>
<reference evidence="2 3" key="1">
    <citation type="submission" date="2018-05" db="EMBL/GenBank/DDBJ databases">
        <title>Draft genome of Methanospirillum lacunae Ki8-1.</title>
        <authorList>
            <person name="Dueholm M.S."/>
            <person name="Nielsen P.H."/>
            <person name="Bakmann L.F."/>
            <person name="Otzen D.E."/>
        </authorList>
    </citation>
    <scope>NUCLEOTIDE SEQUENCE [LARGE SCALE GENOMIC DNA]</scope>
    <source>
        <strain evidence="2 3">Ki8-1</strain>
    </source>
</reference>
<feature type="transmembrane region" description="Helical" evidence="1">
    <location>
        <begin position="178"/>
        <end position="199"/>
    </location>
</feature>
<feature type="transmembrane region" description="Helical" evidence="1">
    <location>
        <begin position="235"/>
        <end position="253"/>
    </location>
</feature>
<accession>A0A2V2NC00</accession>
<organism evidence="2 3">
    <name type="scientific">Methanospirillum lacunae</name>
    <dbReference type="NCBI Taxonomy" id="668570"/>
    <lineage>
        <taxon>Archaea</taxon>
        <taxon>Methanobacteriati</taxon>
        <taxon>Methanobacteriota</taxon>
        <taxon>Stenosarchaea group</taxon>
        <taxon>Methanomicrobia</taxon>
        <taxon>Methanomicrobiales</taxon>
        <taxon>Methanospirillaceae</taxon>
        <taxon>Methanospirillum</taxon>
    </lineage>
</organism>
<evidence type="ECO:0000313" key="3">
    <source>
        <dbReference type="Proteomes" id="UP000245657"/>
    </source>
</evidence>
<feature type="transmembrane region" description="Helical" evidence="1">
    <location>
        <begin position="441"/>
        <end position="459"/>
    </location>
</feature>
<gene>
    <name evidence="2" type="ORF">DK846_07755</name>
</gene>
<keyword evidence="1" id="KW-0812">Transmembrane</keyword>
<dbReference type="Proteomes" id="UP000245657">
    <property type="component" value="Unassembled WGS sequence"/>
</dbReference>
<feature type="transmembrane region" description="Helical" evidence="1">
    <location>
        <begin position="278"/>
        <end position="297"/>
    </location>
</feature>
<name>A0A2V2NC00_9EURY</name>
<keyword evidence="1" id="KW-0472">Membrane</keyword>
<feature type="transmembrane region" description="Helical" evidence="1">
    <location>
        <begin position="143"/>
        <end position="166"/>
    </location>
</feature>
<feature type="transmembrane region" description="Helical" evidence="1">
    <location>
        <begin position="88"/>
        <end position="108"/>
    </location>
</feature>
<feature type="transmembrane region" description="Helical" evidence="1">
    <location>
        <begin position="505"/>
        <end position="529"/>
    </location>
</feature>
<sequence length="615" mass="69699">MLALNTMQMNVRELFKNSDYIILFILASLSFSIAFGLSSPSLLVNDEWITVNQLNQLATGSQLIENEGKFGKTIFGEESAYFTSRGNYLAYSIFLPVISLPVLFLIIGSGELFRLVFLTLWFCCSICALLACIWLIGKSDKKLPTYILWITIFLFFGLFLANLYFYQPFSASFQDSPIESAAVIFTNEVLFALIAPMVYSIFRNLSLDRQTAIIGTLSVICCSTYFFWSASAKDHLLIAFLLTTIFWIFSNILTKPTNLKWFALFIISGLLCWARPEYGVIVLVGLFIWKFLSILLFQNGSVCVNFNKLIPQLLLDILGIFLGLTPFFLNNFTVTGNPLIPPQYLYITSSRTAMTSVLTSGNDVMQIGIGSKVITYISQIFSFFTPDVGNILQDISGLLFSPTNGGVGILFICPIILPALLYGIINHQRYRYQYSPNIRQMIHFSTFIAVLTFIAYMRVLHGSTISGGSLPDMRYFSPIYLPLGIISVLLLSPIICHQAGRWLKYLLVSVLLFAPLLVIGTTLILPYGITYDMYGYFFMRILIVLLILIFGIAVLSKKFWNSEKAFPILFGLLIMIPTAFQFFYVVIYSYNKTNGYYFWQPVLEFLFTNIIMIIR</sequence>
<feature type="transmembrane region" description="Helical" evidence="1">
    <location>
        <begin position="568"/>
        <end position="590"/>
    </location>
</feature>
<comment type="caution">
    <text evidence="2">The sequence shown here is derived from an EMBL/GenBank/DDBJ whole genome shotgun (WGS) entry which is preliminary data.</text>
</comment>
<evidence type="ECO:0000313" key="2">
    <source>
        <dbReference type="EMBL" id="PWR72833.1"/>
    </source>
</evidence>
<keyword evidence="3" id="KW-1185">Reference proteome</keyword>
<feature type="transmembrane region" description="Helical" evidence="1">
    <location>
        <begin position="309"/>
        <end position="329"/>
    </location>
</feature>
<dbReference type="EMBL" id="QGMY01000006">
    <property type="protein sequence ID" value="PWR72833.1"/>
    <property type="molecule type" value="Genomic_DNA"/>
</dbReference>
<keyword evidence="1" id="KW-1133">Transmembrane helix</keyword>
<protein>
    <recommendedName>
        <fullName evidence="4">Glycosyltransferase RgtA/B/C/D-like domain-containing protein</fullName>
    </recommendedName>
</protein>
<feature type="transmembrane region" description="Helical" evidence="1">
    <location>
        <begin position="535"/>
        <end position="556"/>
    </location>
</feature>
<evidence type="ECO:0000256" key="1">
    <source>
        <dbReference type="SAM" id="Phobius"/>
    </source>
</evidence>